<proteinExistence type="predicted"/>
<dbReference type="VEuPathDB" id="VectorBase:AMEC001534"/>
<dbReference type="Proteomes" id="UP000075902">
    <property type="component" value="Unassembled WGS sequence"/>
</dbReference>
<dbReference type="EnsemblMetazoa" id="AMEC001534-RA">
    <property type="protein sequence ID" value="AMEC001534-PA"/>
    <property type="gene ID" value="AMEC001534"/>
</dbReference>
<dbReference type="AlphaFoldDB" id="A0A182TFR9"/>
<protein>
    <submittedName>
        <fullName evidence="2">Uncharacterized protein</fullName>
    </submittedName>
</protein>
<keyword evidence="3" id="KW-1185">Reference proteome</keyword>
<evidence type="ECO:0000313" key="3">
    <source>
        <dbReference type="Proteomes" id="UP000075902"/>
    </source>
</evidence>
<name>A0A182TFR9_9DIPT</name>
<evidence type="ECO:0000256" key="1">
    <source>
        <dbReference type="SAM" id="MobiDB-lite"/>
    </source>
</evidence>
<organism evidence="2 3">
    <name type="scientific">Anopheles melas</name>
    <dbReference type="NCBI Taxonomy" id="34690"/>
    <lineage>
        <taxon>Eukaryota</taxon>
        <taxon>Metazoa</taxon>
        <taxon>Ecdysozoa</taxon>
        <taxon>Arthropoda</taxon>
        <taxon>Hexapoda</taxon>
        <taxon>Insecta</taxon>
        <taxon>Pterygota</taxon>
        <taxon>Neoptera</taxon>
        <taxon>Endopterygota</taxon>
        <taxon>Diptera</taxon>
        <taxon>Nematocera</taxon>
        <taxon>Culicoidea</taxon>
        <taxon>Culicidae</taxon>
        <taxon>Anophelinae</taxon>
        <taxon>Anopheles</taxon>
    </lineage>
</organism>
<feature type="region of interest" description="Disordered" evidence="1">
    <location>
        <begin position="92"/>
        <end position="131"/>
    </location>
</feature>
<reference evidence="2" key="2">
    <citation type="submission" date="2020-05" db="UniProtKB">
        <authorList>
            <consortium name="EnsemblMetazoa"/>
        </authorList>
    </citation>
    <scope>IDENTIFICATION</scope>
    <source>
        <strain evidence="2">CM1001059</strain>
    </source>
</reference>
<feature type="region of interest" description="Disordered" evidence="1">
    <location>
        <begin position="55"/>
        <end position="75"/>
    </location>
</feature>
<sequence length="131" mass="14311">MRTNAQEEQTSNGSVTVVLNVPFCDNRAISERIHSIVPPDASGRLRMQFDETCLRDGGAGKPAREDGTGNRFPNGGIIHSWIQRMMISMDKHIRGGEAPPDELKVLPNGAEGPVRTKRASDASAGRKYPKQ</sequence>
<accession>A0A182TFR9</accession>
<evidence type="ECO:0000313" key="2">
    <source>
        <dbReference type="EnsemblMetazoa" id="AMEC001534-PA"/>
    </source>
</evidence>
<reference evidence="3" key="1">
    <citation type="submission" date="2014-01" db="EMBL/GenBank/DDBJ databases">
        <title>The Genome Sequence of Anopheles melas CM1001059_A (V2).</title>
        <authorList>
            <consortium name="The Broad Institute Genomics Platform"/>
            <person name="Neafsey D.E."/>
            <person name="Besansky N."/>
            <person name="Howell P."/>
            <person name="Walton C."/>
            <person name="Young S.K."/>
            <person name="Zeng Q."/>
            <person name="Gargeya S."/>
            <person name="Fitzgerald M."/>
            <person name="Haas B."/>
            <person name="Abouelleil A."/>
            <person name="Allen A.W."/>
            <person name="Alvarado L."/>
            <person name="Arachchi H.M."/>
            <person name="Berlin A.M."/>
            <person name="Chapman S.B."/>
            <person name="Gainer-Dewar J."/>
            <person name="Goldberg J."/>
            <person name="Griggs A."/>
            <person name="Gujja S."/>
            <person name="Hansen M."/>
            <person name="Howarth C."/>
            <person name="Imamovic A."/>
            <person name="Ireland A."/>
            <person name="Larimer J."/>
            <person name="McCowan C."/>
            <person name="Murphy C."/>
            <person name="Pearson M."/>
            <person name="Poon T.W."/>
            <person name="Priest M."/>
            <person name="Roberts A."/>
            <person name="Saif S."/>
            <person name="Shea T."/>
            <person name="Sisk P."/>
            <person name="Sykes S."/>
            <person name="Wortman J."/>
            <person name="Nusbaum C."/>
            <person name="Birren B."/>
        </authorList>
    </citation>
    <scope>NUCLEOTIDE SEQUENCE [LARGE SCALE GENOMIC DNA]</scope>
    <source>
        <strain evidence="3">CM1001059</strain>
    </source>
</reference>